<evidence type="ECO:0000313" key="4">
    <source>
        <dbReference type="Proteomes" id="UP000515291"/>
    </source>
</evidence>
<dbReference type="PANTHER" id="PTHR21017">
    <property type="entry name" value="NIPSNAP-RELATED"/>
    <property type="match status" value="1"/>
</dbReference>
<dbReference type="RefSeq" id="WP_184511775.1">
    <property type="nucleotide sequence ID" value="NZ_CP050292.1"/>
</dbReference>
<evidence type="ECO:0000313" key="3">
    <source>
        <dbReference type="EMBL" id="QND72878.1"/>
    </source>
</evidence>
<dbReference type="InterPro" id="IPR051557">
    <property type="entry name" value="NipSnap_domain"/>
</dbReference>
<dbReference type="InterPro" id="IPR012577">
    <property type="entry name" value="NIPSNAP"/>
</dbReference>
<comment type="similarity">
    <text evidence="1">Belongs to the NipSnap family.</text>
</comment>
<dbReference type="SUPFAM" id="SSF54909">
    <property type="entry name" value="Dimeric alpha+beta barrel"/>
    <property type="match status" value="1"/>
</dbReference>
<evidence type="ECO:0000256" key="1">
    <source>
        <dbReference type="ARBA" id="ARBA00005291"/>
    </source>
</evidence>
<sequence length="107" mass="12284">MLIDHRTYSVRPGTLHKQIALYERYGLAPQTRHFGSPLAYLIAETGDVNSYVHIWIYADIVDRSRRRAALMNDGEWQTYLEKAGEAGYVIKQESKLMTPAFAPVKQQ</sequence>
<dbReference type="Gene3D" id="3.30.70.100">
    <property type="match status" value="1"/>
</dbReference>
<dbReference type="Proteomes" id="UP000515291">
    <property type="component" value="Chromosome"/>
</dbReference>
<protein>
    <submittedName>
        <fullName evidence="3">NIPSNAP family protein</fullName>
    </submittedName>
</protein>
<dbReference type="AlphaFoldDB" id="A0A7G6U1J6"/>
<accession>A0A7G6U1J6</accession>
<dbReference type="EMBL" id="CP050292">
    <property type="protein sequence ID" value="QND72878.1"/>
    <property type="molecule type" value="Genomic_DNA"/>
</dbReference>
<dbReference type="PANTHER" id="PTHR21017:SF17">
    <property type="entry name" value="PROTEIN NIPSNAP"/>
    <property type="match status" value="1"/>
</dbReference>
<dbReference type="InterPro" id="IPR011008">
    <property type="entry name" value="Dimeric_a/b-barrel"/>
</dbReference>
<organism evidence="3 4">
    <name type="scientific">Tardiphaga robiniae</name>
    <dbReference type="NCBI Taxonomy" id="943830"/>
    <lineage>
        <taxon>Bacteria</taxon>
        <taxon>Pseudomonadati</taxon>
        <taxon>Pseudomonadota</taxon>
        <taxon>Alphaproteobacteria</taxon>
        <taxon>Hyphomicrobiales</taxon>
        <taxon>Nitrobacteraceae</taxon>
        <taxon>Tardiphaga</taxon>
    </lineage>
</organism>
<feature type="domain" description="NIPSNAP" evidence="2">
    <location>
        <begin position="5"/>
        <end position="100"/>
    </location>
</feature>
<dbReference type="Pfam" id="PF07978">
    <property type="entry name" value="NIPSNAP"/>
    <property type="match status" value="1"/>
</dbReference>
<dbReference type="KEGG" id="trb:HB776_17905"/>
<evidence type="ECO:0000259" key="2">
    <source>
        <dbReference type="Pfam" id="PF07978"/>
    </source>
</evidence>
<proteinExistence type="inferred from homology"/>
<reference evidence="4" key="1">
    <citation type="journal article" date="2020" name="Mol. Plant Microbe">
        <title>Rhizobial microsymbionts of the narrowly endemic Oxytropis species growing in Kamchatka are characterized by significant genetic diversity and possess a set of genes that are associated with T3SS and T6SS secretion systems and can affect the development of symbiosis.</title>
        <authorList>
            <person name="Safronova V."/>
            <person name="Guro P."/>
            <person name="Sazanova A."/>
            <person name="Kuznetsova I."/>
            <person name="Belimov A."/>
            <person name="Yakubov V."/>
            <person name="Chirak E."/>
            <person name="Afonin A."/>
            <person name="Gogolev Y."/>
            <person name="Andronov E."/>
            <person name="Tikhonovich I."/>
        </authorList>
    </citation>
    <scope>NUCLEOTIDE SEQUENCE [LARGE SCALE GENOMIC DNA]</scope>
    <source>
        <strain evidence="4">581</strain>
    </source>
</reference>
<name>A0A7G6U1J6_9BRAD</name>
<gene>
    <name evidence="3" type="ORF">HB776_17905</name>
</gene>